<reference evidence="1 2" key="1">
    <citation type="submission" date="2019-03" db="EMBL/GenBank/DDBJ databases">
        <title>Genomic Encyclopedia of Type Strains, Phase IV (KMG-IV): sequencing the most valuable type-strain genomes for metagenomic binning, comparative biology and taxonomic classification.</title>
        <authorList>
            <person name="Goeker M."/>
        </authorList>
    </citation>
    <scope>NUCLEOTIDE SEQUENCE [LARGE SCALE GENOMIC DNA]</scope>
    <source>
        <strain evidence="1 2">DSM 25964</strain>
    </source>
</reference>
<organism evidence="1 2">
    <name type="scientific">Aminivibrio pyruvatiphilus</name>
    <dbReference type="NCBI Taxonomy" id="1005740"/>
    <lineage>
        <taxon>Bacteria</taxon>
        <taxon>Thermotogati</taxon>
        <taxon>Synergistota</taxon>
        <taxon>Synergistia</taxon>
        <taxon>Synergistales</taxon>
        <taxon>Aminobacteriaceae</taxon>
        <taxon>Aminivibrio</taxon>
    </lineage>
</organism>
<dbReference type="Pfam" id="PF10865">
    <property type="entry name" value="DUF2703"/>
    <property type="match status" value="1"/>
</dbReference>
<sequence length="156" mass="16569">MNKLFIRQYVPSGDSGASCAPCAETNSYLVSMIENLSPKLANLNIQPVLQVMEIHAITERNAGKLNYISFFSPEMGIPEEKSIEEVLGVPVSYEECEGCLLPDGTPFKTRTLGVEGREYQALPPGVLTDGLIRVVFSSLGGCSGGSCDSCAGCGQG</sequence>
<dbReference type="EMBL" id="SORI01000004">
    <property type="protein sequence ID" value="TDY61896.1"/>
    <property type="molecule type" value="Genomic_DNA"/>
</dbReference>
<dbReference type="InterPro" id="IPR021219">
    <property type="entry name" value="DUF2703"/>
</dbReference>
<protein>
    <submittedName>
        <fullName evidence="1">Uncharacterized protein DUF2703</fullName>
    </submittedName>
</protein>
<dbReference type="Proteomes" id="UP000295066">
    <property type="component" value="Unassembled WGS sequence"/>
</dbReference>
<evidence type="ECO:0000313" key="1">
    <source>
        <dbReference type="EMBL" id="TDY61896.1"/>
    </source>
</evidence>
<evidence type="ECO:0000313" key="2">
    <source>
        <dbReference type="Proteomes" id="UP000295066"/>
    </source>
</evidence>
<dbReference type="AlphaFoldDB" id="A0A4R8MDK4"/>
<gene>
    <name evidence="1" type="ORF">C8D99_104141</name>
</gene>
<comment type="caution">
    <text evidence="1">The sequence shown here is derived from an EMBL/GenBank/DDBJ whole genome shotgun (WGS) entry which is preliminary data.</text>
</comment>
<dbReference type="RefSeq" id="WP_166670007.1">
    <property type="nucleotide sequence ID" value="NZ_SORI01000004.1"/>
</dbReference>
<name>A0A4R8MDK4_9BACT</name>
<keyword evidence="2" id="KW-1185">Reference proteome</keyword>
<accession>A0A4R8MDK4</accession>
<proteinExistence type="predicted"/>